<evidence type="ECO:0000256" key="1">
    <source>
        <dbReference type="SAM" id="MobiDB-lite"/>
    </source>
</evidence>
<evidence type="ECO:0000313" key="4">
    <source>
        <dbReference type="EMBL" id="TQM11591.1"/>
    </source>
</evidence>
<dbReference type="OrthoDB" id="8738207at2"/>
<feature type="transmembrane region" description="Helical" evidence="2">
    <location>
        <begin position="348"/>
        <end position="375"/>
    </location>
</feature>
<protein>
    <submittedName>
        <fullName evidence="4">UIT1 family transporter</fullName>
    </submittedName>
</protein>
<feature type="region of interest" description="Disordered" evidence="1">
    <location>
        <begin position="211"/>
        <end position="234"/>
    </location>
</feature>
<keyword evidence="2" id="KW-0472">Membrane</keyword>
<organism evidence="4 5">
    <name type="scientific">Pseudonocardia kunmingensis</name>
    <dbReference type="NCBI Taxonomy" id="630975"/>
    <lineage>
        <taxon>Bacteria</taxon>
        <taxon>Bacillati</taxon>
        <taxon>Actinomycetota</taxon>
        <taxon>Actinomycetes</taxon>
        <taxon>Pseudonocardiales</taxon>
        <taxon>Pseudonocardiaceae</taxon>
        <taxon>Pseudonocardia</taxon>
    </lineage>
</organism>
<evidence type="ECO:0000259" key="3">
    <source>
        <dbReference type="Pfam" id="PF07158"/>
    </source>
</evidence>
<feature type="transmembrane region" description="Helical" evidence="2">
    <location>
        <begin position="6"/>
        <end position="36"/>
    </location>
</feature>
<evidence type="ECO:0000313" key="5">
    <source>
        <dbReference type="Proteomes" id="UP000315677"/>
    </source>
</evidence>
<name>A0A543DQI0_9PSEU</name>
<evidence type="ECO:0000256" key="2">
    <source>
        <dbReference type="SAM" id="Phobius"/>
    </source>
</evidence>
<keyword evidence="2" id="KW-0812">Transmembrane</keyword>
<proteinExistence type="predicted"/>
<reference evidence="4 5" key="1">
    <citation type="submission" date="2019-06" db="EMBL/GenBank/DDBJ databases">
        <title>Sequencing the genomes of 1000 actinobacteria strains.</title>
        <authorList>
            <person name="Klenk H.-P."/>
        </authorList>
    </citation>
    <scope>NUCLEOTIDE SEQUENCE [LARGE SCALE GENOMIC DNA]</scope>
    <source>
        <strain evidence="4 5">DSM 45301</strain>
    </source>
</reference>
<feature type="transmembrane region" description="Helical" evidence="2">
    <location>
        <begin position="387"/>
        <end position="403"/>
    </location>
</feature>
<feature type="transmembrane region" description="Helical" evidence="2">
    <location>
        <begin position="265"/>
        <end position="298"/>
    </location>
</feature>
<feature type="transmembrane region" description="Helical" evidence="2">
    <location>
        <begin position="310"/>
        <end position="327"/>
    </location>
</feature>
<feature type="domain" description="Dicarboxylate carrier MatC N-terminal" evidence="3">
    <location>
        <begin position="1"/>
        <end position="149"/>
    </location>
</feature>
<dbReference type="RefSeq" id="WP_142055849.1">
    <property type="nucleotide sequence ID" value="NZ_VFPA01000002.1"/>
</dbReference>
<feature type="transmembrane region" description="Helical" evidence="2">
    <location>
        <begin position="135"/>
        <end position="154"/>
    </location>
</feature>
<dbReference type="Proteomes" id="UP000315677">
    <property type="component" value="Unassembled WGS sequence"/>
</dbReference>
<keyword evidence="2" id="KW-1133">Transmembrane helix</keyword>
<feature type="transmembrane region" description="Helical" evidence="2">
    <location>
        <begin position="56"/>
        <end position="76"/>
    </location>
</feature>
<comment type="caution">
    <text evidence="4">The sequence shown here is derived from an EMBL/GenBank/DDBJ whole genome shotgun (WGS) entry which is preliminary data.</text>
</comment>
<keyword evidence="5" id="KW-1185">Reference proteome</keyword>
<feature type="transmembrane region" description="Helical" evidence="2">
    <location>
        <begin position="174"/>
        <end position="195"/>
    </location>
</feature>
<dbReference type="InterPro" id="IPR009827">
    <property type="entry name" value="MatC_N"/>
</dbReference>
<feature type="transmembrane region" description="Helical" evidence="2">
    <location>
        <begin position="96"/>
        <end position="123"/>
    </location>
</feature>
<dbReference type="EMBL" id="VFPA01000002">
    <property type="protein sequence ID" value="TQM11591.1"/>
    <property type="molecule type" value="Genomic_DNA"/>
</dbReference>
<dbReference type="AlphaFoldDB" id="A0A543DQI0"/>
<dbReference type="Pfam" id="PF07158">
    <property type="entry name" value="MatC_N"/>
    <property type="match status" value="1"/>
</dbReference>
<accession>A0A543DQI0</accession>
<sequence length="455" mass="46226">MSPELISIYVLVAMFVIASWLPVNLGVLALAAAYLVGGLVGGLSPDDIFGGFPSKLFVLLVGVTYLFAIAQTNGTVEWMIDRGVGLVRGRLAFIPWLMYGLTALLAAMGALAAAALACVAPIALRFAARHSINPLMMGIMICLGSVGGSFSPISPFGVITDGVLAEAGLPRSPGLLFINNLAFSAAVAVVVFLVLGGGGLWKRGKVGAGAADPIEEGPDHGGSSGPSAGSSPGTVGLGPAAAVTASPQRVGSRAPSARINRSQALTLTGILALVVGALVFGLDVGLLAIVISVPLTLFATDRAAEAVQKVPWSVVLLIGGMLTYVGVLEHVGTLDYVGNLINQSGRPLFAALALCFVGALISAFAATAGVLAATIPLAVPVLMTHDLSVIGTVTALAIASTLVDSSPMSTNGALLLANQQTLPERVFFRRLLLWAVLTVVAGPPLVWLVFVVPGG</sequence>
<feature type="transmembrane region" description="Helical" evidence="2">
    <location>
        <begin position="431"/>
        <end position="452"/>
    </location>
</feature>
<gene>
    <name evidence="4" type="ORF">FB558_4156</name>
</gene>